<keyword evidence="3" id="KW-0342">GTP-binding</keyword>
<comment type="caution">
    <text evidence="6">The sequence shown here is derived from an EMBL/GenBank/DDBJ whole genome shotgun (WGS) entry which is preliminary data.</text>
</comment>
<reference evidence="6" key="1">
    <citation type="submission" date="2023-03" db="EMBL/GenBank/DDBJ databases">
        <title>Electrophorus voltai genome.</title>
        <authorList>
            <person name="Bian C."/>
        </authorList>
    </citation>
    <scope>NUCLEOTIDE SEQUENCE</scope>
    <source>
        <strain evidence="6">CB-2022</strain>
        <tissue evidence="6">Muscle</tissue>
    </source>
</reference>
<dbReference type="InterPro" id="IPR045058">
    <property type="entry name" value="GIMA/IAN/Toc"/>
</dbReference>
<evidence type="ECO:0000313" key="7">
    <source>
        <dbReference type="Proteomes" id="UP001239994"/>
    </source>
</evidence>
<dbReference type="Gene3D" id="3.40.50.300">
    <property type="entry name" value="P-loop containing nucleotide triphosphate hydrolases"/>
    <property type="match status" value="1"/>
</dbReference>
<dbReference type="PANTHER" id="PTHR10903">
    <property type="entry name" value="GTPASE, IMAP FAMILY MEMBER-RELATED"/>
    <property type="match status" value="1"/>
</dbReference>
<dbReference type="FunFam" id="3.40.50.300:FF:002274">
    <property type="entry name" value="Si:dkeyp-69e1.8"/>
    <property type="match status" value="1"/>
</dbReference>
<feature type="compositionally biased region" description="Basic and acidic residues" evidence="4">
    <location>
        <begin position="11"/>
        <end position="24"/>
    </location>
</feature>
<evidence type="ECO:0000256" key="1">
    <source>
        <dbReference type="ARBA" id="ARBA00008535"/>
    </source>
</evidence>
<dbReference type="AlphaFoldDB" id="A0AAD8ZH29"/>
<gene>
    <name evidence="6" type="ORF">P4O66_007541</name>
</gene>
<evidence type="ECO:0000256" key="3">
    <source>
        <dbReference type="ARBA" id="ARBA00023134"/>
    </source>
</evidence>
<proteinExistence type="inferred from homology"/>
<evidence type="ECO:0000259" key="5">
    <source>
        <dbReference type="PROSITE" id="PS51720"/>
    </source>
</evidence>
<dbReference type="Pfam" id="PF04548">
    <property type="entry name" value="AIG1"/>
    <property type="match status" value="1"/>
</dbReference>
<name>A0AAD8ZH29_9TELE</name>
<feature type="region of interest" description="Disordered" evidence="4">
    <location>
        <begin position="1"/>
        <end position="24"/>
    </location>
</feature>
<dbReference type="GO" id="GO:0005525">
    <property type="term" value="F:GTP binding"/>
    <property type="evidence" value="ECO:0007669"/>
    <property type="project" value="UniProtKB-KW"/>
</dbReference>
<dbReference type="SUPFAM" id="SSF52540">
    <property type="entry name" value="P-loop containing nucleoside triphosphate hydrolases"/>
    <property type="match status" value="1"/>
</dbReference>
<evidence type="ECO:0000256" key="2">
    <source>
        <dbReference type="ARBA" id="ARBA00022741"/>
    </source>
</evidence>
<evidence type="ECO:0000313" key="6">
    <source>
        <dbReference type="EMBL" id="KAK1799303.1"/>
    </source>
</evidence>
<dbReference type="InterPro" id="IPR006703">
    <property type="entry name" value="G_AIG1"/>
</dbReference>
<feature type="region of interest" description="Disordered" evidence="4">
    <location>
        <begin position="259"/>
        <end position="304"/>
    </location>
</feature>
<dbReference type="PANTHER" id="PTHR10903:SF167">
    <property type="entry name" value="GTPASE IMAP FAMILY MEMBER 6-RELATED"/>
    <property type="match status" value="1"/>
</dbReference>
<dbReference type="EMBL" id="JAROKS010000012">
    <property type="protein sequence ID" value="KAK1799303.1"/>
    <property type="molecule type" value="Genomic_DNA"/>
</dbReference>
<protein>
    <recommendedName>
        <fullName evidence="5">AIG1-type G domain-containing protein</fullName>
    </recommendedName>
</protein>
<dbReference type="Proteomes" id="UP001239994">
    <property type="component" value="Unassembled WGS sequence"/>
</dbReference>
<feature type="domain" description="AIG1-type G" evidence="5">
    <location>
        <begin position="29"/>
        <end position="239"/>
    </location>
</feature>
<feature type="compositionally biased region" description="Acidic residues" evidence="4">
    <location>
        <begin position="270"/>
        <end position="285"/>
    </location>
</feature>
<keyword evidence="7" id="KW-1185">Reference proteome</keyword>
<sequence length="373" mass="41833">MEDTTAQSKAHGMEWEMEKSRLSDPVEEEGDLRLVLLGWAGTGKSSVGNTVLGCPVFETRCDTTSEKPVTMKCEKKCVTRAGRQLAVVDTPDWFYSECSPEEVRRQLAHCESLSAPGPHAFLLCVSVHQSNKLELQTLDALEKVYGRAAISKHTIVLFTHTDKLPKDQTLEDHLSTERTDLQELVERCGDRYHVFGLGAEGEIGAKERDSVEKLMEKVDEMVKESGEEFYTLPPLFRMEGRAKERYGIEEWAERSEEEDLSIVRRKRGAEEEDSLTEEERIEEEAEGKTEGLEVEEDLSESPPAPPPPFLHWMWDTMVSWVLWLPSLVRGSTLIGSFVGMFIGGMFGGAMGATVGSVATEVGRRKKTQKTKSK</sequence>
<evidence type="ECO:0000256" key="4">
    <source>
        <dbReference type="SAM" id="MobiDB-lite"/>
    </source>
</evidence>
<accession>A0AAD8ZH29</accession>
<organism evidence="6 7">
    <name type="scientific">Electrophorus voltai</name>
    <dbReference type="NCBI Taxonomy" id="2609070"/>
    <lineage>
        <taxon>Eukaryota</taxon>
        <taxon>Metazoa</taxon>
        <taxon>Chordata</taxon>
        <taxon>Craniata</taxon>
        <taxon>Vertebrata</taxon>
        <taxon>Euteleostomi</taxon>
        <taxon>Actinopterygii</taxon>
        <taxon>Neopterygii</taxon>
        <taxon>Teleostei</taxon>
        <taxon>Ostariophysi</taxon>
        <taxon>Gymnotiformes</taxon>
        <taxon>Gymnotoidei</taxon>
        <taxon>Gymnotidae</taxon>
        <taxon>Electrophorus</taxon>
    </lineage>
</organism>
<keyword evidence="2" id="KW-0547">Nucleotide-binding</keyword>
<dbReference type="PROSITE" id="PS51720">
    <property type="entry name" value="G_AIG1"/>
    <property type="match status" value="1"/>
</dbReference>
<comment type="similarity">
    <text evidence="1">Belongs to the TRAFAC class TrmE-Era-EngA-EngB-Septin-like GTPase superfamily. AIG1/Toc34/Toc159-like paraseptin GTPase family. IAN subfamily.</text>
</comment>
<dbReference type="InterPro" id="IPR027417">
    <property type="entry name" value="P-loop_NTPase"/>
</dbReference>